<protein>
    <submittedName>
        <fullName evidence="1">Uncharacterized protein</fullName>
    </submittedName>
</protein>
<dbReference type="EMBL" id="RBSW01000041">
    <property type="protein sequence ID" value="RMS85942.1"/>
    <property type="molecule type" value="Genomic_DNA"/>
</dbReference>
<dbReference type="Proteomes" id="UP000270499">
    <property type="component" value="Unassembled WGS sequence"/>
</dbReference>
<dbReference type="AlphaFoldDB" id="A0A3M5GH57"/>
<evidence type="ECO:0000313" key="1">
    <source>
        <dbReference type="EMBL" id="RMS85942.1"/>
    </source>
</evidence>
<reference evidence="1 2" key="1">
    <citation type="submission" date="2018-08" db="EMBL/GenBank/DDBJ databases">
        <title>Recombination of ecologically and evolutionarily significant loci maintains genetic cohesion in the Pseudomonas syringae species complex.</title>
        <authorList>
            <person name="Dillon M."/>
            <person name="Thakur S."/>
            <person name="Almeida R.N.D."/>
            <person name="Weir B.S."/>
            <person name="Guttman D.S."/>
        </authorList>
    </citation>
    <scope>NUCLEOTIDE SEQUENCE [LARGE SCALE GENOMIC DNA]</scope>
    <source>
        <strain evidence="1 2">ICMP 9421</strain>
    </source>
</reference>
<sequence length="73" mass="8311">MQAAQRYCHPHQIALWLAKPSTSSHQKSAMFSPVIGAKRGLRSNGTANRLKRPERMVTKITFIPYLMTRRACL</sequence>
<proteinExistence type="predicted"/>
<name>A0A3M5GH57_PSESS</name>
<evidence type="ECO:0000313" key="2">
    <source>
        <dbReference type="Proteomes" id="UP000270499"/>
    </source>
</evidence>
<accession>A0A3M5GH57</accession>
<gene>
    <name evidence="1" type="ORF">ALP59_200096</name>
</gene>
<comment type="caution">
    <text evidence="1">The sequence shown here is derived from an EMBL/GenBank/DDBJ whole genome shotgun (WGS) entry which is preliminary data.</text>
</comment>
<organism evidence="1 2">
    <name type="scientific">Pseudomonas savastanoi</name>
    <name type="common">Pseudomonas syringae pv. savastanoi</name>
    <dbReference type="NCBI Taxonomy" id="29438"/>
    <lineage>
        <taxon>Bacteria</taxon>
        <taxon>Pseudomonadati</taxon>
        <taxon>Pseudomonadota</taxon>
        <taxon>Gammaproteobacteria</taxon>
        <taxon>Pseudomonadales</taxon>
        <taxon>Pseudomonadaceae</taxon>
        <taxon>Pseudomonas</taxon>
    </lineage>
</organism>